<feature type="domain" description="Replication protein A 70 kDa DNA-binding subunit B/D first OB fold" evidence="1">
    <location>
        <begin position="26"/>
        <end position="130"/>
    </location>
</feature>
<dbReference type="Pfam" id="PF02721">
    <property type="entry name" value="DUF223"/>
    <property type="match status" value="2"/>
</dbReference>
<reference evidence="2" key="2">
    <citation type="submission" date="2022-03" db="EMBL/GenBank/DDBJ databases">
        <title>Draft title - Genomic analysis of global carrot germplasm unveils the trajectory of domestication and the origin of high carotenoid orange carrot.</title>
        <authorList>
            <person name="Iorizzo M."/>
            <person name="Ellison S."/>
            <person name="Senalik D."/>
            <person name="Macko-Podgorni A."/>
            <person name="Grzebelus D."/>
            <person name="Bostan H."/>
            <person name="Rolling W."/>
            <person name="Curaba J."/>
            <person name="Simon P."/>
        </authorList>
    </citation>
    <scope>NUCLEOTIDE SEQUENCE</scope>
    <source>
        <tissue evidence="2">Leaf</tissue>
    </source>
</reference>
<evidence type="ECO:0000313" key="2">
    <source>
        <dbReference type="EMBL" id="WOH03935.1"/>
    </source>
</evidence>
<feature type="domain" description="Replication protein A 70 kDa DNA-binding subunit B/D first OB fold" evidence="1">
    <location>
        <begin position="632"/>
        <end position="714"/>
    </location>
</feature>
<dbReference type="CDD" id="cd04480">
    <property type="entry name" value="RPA1_DBD_A_like"/>
    <property type="match status" value="1"/>
</dbReference>
<proteinExistence type="predicted"/>
<dbReference type="EMBL" id="CP093348">
    <property type="protein sequence ID" value="WOH03935.1"/>
    <property type="molecule type" value="Genomic_DNA"/>
</dbReference>
<evidence type="ECO:0000259" key="1">
    <source>
        <dbReference type="Pfam" id="PF02721"/>
    </source>
</evidence>
<dbReference type="PANTHER" id="PTHR47165">
    <property type="entry name" value="OS03G0429900 PROTEIN"/>
    <property type="match status" value="1"/>
</dbReference>
<dbReference type="AlphaFoldDB" id="A0AAF1B2Q6"/>
<dbReference type="InterPro" id="IPR012340">
    <property type="entry name" value="NA-bd_OB-fold"/>
</dbReference>
<dbReference type="InterPro" id="IPR003871">
    <property type="entry name" value="RFA1B/D_OB_1st"/>
</dbReference>
<gene>
    <name evidence="2" type="ORF">DCAR_0623340</name>
</gene>
<dbReference type="Proteomes" id="UP000077755">
    <property type="component" value="Chromosome 6"/>
</dbReference>
<accession>A0AAF1B2Q6</accession>
<dbReference type="SUPFAM" id="SSF50249">
    <property type="entry name" value="Nucleic acid-binding proteins"/>
    <property type="match status" value="6"/>
</dbReference>
<name>A0AAF1B2Q6_DAUCS</name>
<evidence type="ECO:0000313" key="3">
    <source>
        <dbReference type="Proteomes" id="UP000077755"/>
    </source>
</evidence>
<dbReference type="PANTHER" id="PTHR47165:SF4">
    <property type="entry name" value="OS03G0429900 PROTEIN"/>
    <property type="match status" value="1"/>
</dbReference>
<organism evidence="2 3">
    <name type="scientific">Daucus carota subsp. sativus</name>
    <name type="common">Carrot</name>
    <dbReference type="NCBI Taxonomy" id="79200"/>
    <lineage>
        <taxon>Eukaryota</taxon>
        <taxon>Viridiplantae</taxon>
        <taxon>Streptophyta</taxon>
        <taxon>Embryophyta</taxon>
        <taxon>Tracheophyta</taxon>
        <taxon>Spermatophyta</taxon>
        <taxon>Magnoliopsida</taxon>
        <taxon>eudicotyledons</taxon>
        <taxon>Gunneridae</taxon>
        <taxon>Pentapetalae</taxon>
        <taxon>asterids</taxon>
        <taxon>campanulids</taxon>
        <taxon>Apiales</taxon>
        <taxon>Apiaceae</taxon>
        <taxon>Apioideae</taxon>
        <taxon>Scandiceae</taxon>
        <taxon>Daucinae</taxon>
        <taxon>Daucus</taxon>
        <taxon>Daucus sect. Daucus</taxon>
    </lineage>
</organism>
<reference evidence="2" key="1">
    <citation type="journal article" date="2016" name="Nat. Genet.">
        <title>A high-quality carrot genome assembly provides new insights into carotenoid accumulation and asterid genome evolution.</title>
        <authorList>
            <person name="Iorizzo M."/>
            <person name="Ellison S."/>
            <person name="Senalik D."/>
            <person name="Zeng P."/>
            <person name="Satapoomin P."/>
            <person name="Huang J."/>
            <person name="Bowman M."/>
            <person name="Iovene M."/>
            <person name="Sanseverino W."/>
            <person name="Cavagnaro P."/>
            <person name="Yildiz M."/>
            <person name="Macko-Podgorni A."/>
            <person name="Moranska E."/>
            <person name="Grzebelus E."/>
            <person name="Grzebelus D."/>
            <person name="Ashrafi H."/>
            <person name="Zheng Z."/>
            <person name="Cheng S."/>
            <person name="Spooner D."/>
            <person name="Van Deynze A."/>
            <person name="Simon P."/>
        </authorList>
    </citation>
    <scope>NUCLEOTIDE SEQUENCE</scope>
    <source>
        <tissue evidence="2">Leaf</tissue>
    </source>
</reference>
<protein>
    <recommendedName>
        <fullName evidence="1">Replication protein A 70 kDa DNA-binding subunit B/D first OB fold domain-containing protein</fullName>
    </recommendedName>
</protein>
<dbReference type="Gene3D" id="2.40.50.140">
    <property type="entry name" value="Nucleic acid-binding proteins"/>
    <property type="match status" value="6"/>
</dbReference>
<sequence>MEHQTLTQRPSPAEPNGEINMILNNFDAFTDLDISNYDWKCHVRVQSIWKGISREKQEFYGINVVFIDDTNSKIHAFMNKQVSEKFEKELVEGGLYMLSNFRVKEYVGDETHRAVKNPKHIYFTAFTVLEKLEHPCLEIEMFAFDFSAFEEIEKIANDNRFLIGKVYISNYPATRFYINPKHYCVAQLKDRYEKLSTVDISSPEEEEIFPKFGVKQITELRDDFLQIRIMRCWRGATKAGVPFRGINLVVMDAMNNKIHAFIPGQNVDKFEEKIIVPNLFIVSDFEVQAYKADDKFRCLHNTKQLIFDGETKMKDIEDDNSIAKEEVFDFYDHADLKNIADKNLYLTVTFWDRMAEILNDEMAKETETPVIIIITSCKVGLWNGAVQLSNTAASKFYLNSSDPSVRELRKILKKPGTVLRTMGKPKRKIPELHSIDSIHTLGKEYIETEVITHVKFVAVDESVPWYRNVCTTCWNEVHINNDQFLCSLCNRIIPNADKKFQLAVMACDNSGELQILLKDRQVKTIIRKRVFDIVDQPTTTFTQILKDLLNQNYTVKILISDVNVLKDVKLYLATNICKGFHDLAVHESETKQAGHAQPSSLSTHLQGLSQLNFDSQVSIAEKIHTIMDDIPYQMISNLSPQTRNNWRLKVRVTRMWQQINRDAEIVGINLIFVDGLGGWIQAYIPRQIRHQFEDHIIEGETYDVNNFVVRRYSDMQFGRCFASDIYIQLNHMTEVLLTGDVDYIPPHVFQFTDLSALMDAASENKFLIDVVGILEHHDPISTFRNRYNQQKSCFRFTINDMHTSAEVFFYDEMAEEFDQAIHDAVQHPIIVIISSCQAQFFRDAPKLSNLPPTRFFINPNHGAVEDLRDALRLAAWHNN</sequence>
<keyword evidence="3" id="KW-1185">Reference proteome</keyword>